<proteinExistence type="predicted"/>
<evidence type="ECO:0000313" key="1">
    <source>
        <dbReference type="EMBL" id="NZA28675.1"/>
    </source>
</evidence>
<sequence length="82" mass="9208">MSGRERRARKDAADTAALRAGLTPAQQAALPTLEQFGWTLRFVRRPLFQDPVPVLFDRSGERWVVLQADGSIDEAPGFQLRE</sequence>
<comment type="caution">
    <text evidence="1">The sequence shown here is derived from an EMBL/GenBank/DDBJ whole genome shotgun (WGS) entry which is preliminary data.</text>
</comment>
<organism evidence="1 2">
    <name type="scientific">Luteimonas salinisoli</name>
    <dbReference type="NCBI Taxonomy" id="2752307"/>
    <lineage>
        <taxon>Bacteria</taxon>
        <taxon>Pseudomonadati</taxon>
        <taxon>Pseudomonadota</taxon>
        <taxon>Gammaproteobacteria</taxon>
        <taxon>Lysobacterales</taxon>
        <taxon>Lysobacteraceae</taxon>
        <taxon>Luteimonas</taxon>
    </lineage>
</organism>
<accession>A0A853JIJ3</accession>
<reference evidence="1 2" key="1">
    <citation type="submission" date="2020-07" db="EMBL/GenBank/DDBJ databases">
        <title>Luteimonas sp. SJ-92.</title>
        <authorList>
            <person name="Huang X.-X."/>
            <person name="Xu L."/>
            <person name="Sun J.-Q."/>
        </authorList>
    </citation>
    <scope>NUCLEOTIDE SEQUENCE [LARGE SCALE GENOMIC DNA]</scope>
    <source>
        <strain evidence="1 2">SJ-92</strain>
    </source>
</reference>
<gene>
    <name evidence="1" type="ORF">H0E84_20065</name>
</gene>
<dbReference type="EMBL" id="JACCKA010000095">
    <property type="protein sequence ID" value="NZA28675.1"/>
    <property type="molecule type" value="Genomic_DNA"/>
</dbReference>
<evidence type="ECO:0000313" key="2">
    <source>
        <dbReference type="Proteomes" id="UP000578091"/>
    </source>
</evidence>
<dbReference type="Proteomes" id="UP000578091">
    <property type="component" value="Unassembled WGS sequence"/>
</dbReference>
<dbReference type="RefSeq" id="WP_180680435.1">
    <property type="nucleotide sequence ID" value="NZ_JACCKA010000095.1"/>
</dbReference>
<protein>
    <submittedName>
        <fullName evidence="1">Uncharacterized protein</fullName>
    </submittedName>
</protein>
<dbReference type="AlphaFoldDB" id="A0A853JIJ3"/>
<keyword evidence="2" id="KW-1185">Reference proteome</keyword>
<name>A0A853JIJ3_9GAMM</name>